<proteinExistence type="predicted"/>
<reference evidence="1 2" key="1">
    <citation type="journal article" date="2019" name="Commun. Biol.">
        <title>The bagworm genome reveals a unique fibroin gene that provides high tensile strength.</title>
        <authorList>
            <person name="Kono N."/>
            <person name="Nakamura H."/>
            <person name="Ohtoshi R."/>
            <person name="Tomita M."/>
            <person name="Numata K."/>
            <person name="Arakawa K."/>
        </authorList>
    </citation>
    <scope>NUCLEOTIDE SEQUENCE [LARGE SCALE GENOMIC DNA]</scope>
</reference>
<comment type="caution">
    <text evidence="1">The sequence shown here is derived from an EMBL/GenBank/DDBJ whole genome shotgun (WGS) entry which is preliminary data.</text>
</comment>
<sequence length="78" mass="8900">MTTVNTSRRPNRDILQLYTRLCAPLLSQLLTNEGAHLKPPTLIQCELEVANDPYHQCMMRSVTDGLTFFLKRRANGLI</sequence>
<protein>
    <submittedName>
        <fullName evidence="1">Uncharacterized protein</fullName>
    </submittedName>
</protein>
<dbReference type="Proteomes" id="UP000299102">
    <property type="component" value="Unassembled WGS sequence"/>
</dbReference>
<evidence type="ECO:0000313" key="1">
    <source>
        <dbReference type="EMBL" id="GBP13495.1"/>
    </source>
</evidence>
<dbReference type="AlphaFoldDB" id="A0A4C1TH93"/>
<organism evidence="1 2">
    <name type="scientific">Eumeta variegata</name>
    <name type="common">Bagworm moth</name>
    <name type="synonym">Eumeta japonica</name>
    <dbReference type="NCBI Taxonomy" id="151549"/>
    <lineage>
        <taxon>Eukaryota</taxon>
        <taxon>Metazoa</taxon>
        <taxon>Ecdysozoa</taxon>
        <taxon>Arthropoda</taxon>
        <taxon>Hexapoda</taxon>
        <taxon>Insecta</taxon>
        <taxon>Pterygota</taxon>
        <taxon>Neoptera</taxon>
        <taxon>Endopterygota</taxon>
        <taxon>Lepidoptera</taxon>
        <taxon>Glossata</taxon>
        <taxon>Ditrysia</taxon>
        <taxon>Tineoidea</taxon>
        <taxon>Psychidae</taxon>
        <taxon>Oiketicinae</taxon>
        <taxon>Eumeta</taxon>
    </lineage>
</organism>
<dbReference type="EMBL" id="BGZK01000057">
    <property type="protein sequence ID" value="GBP13495.1"/>
    <property type="molecule type" value="Genomic_DNA"/>
</dbReference>
<evidence type="ECO:0000313" key="2">
    <source>
        <dbReference type="Proteomes" id="UP000299102"/>
    </source>
</evidence>
<keyword evidence="2" id="KW-1185">Reference proteome</keyword>
<gene>
    <name evidence="1" type="ORF">EVAR_4240_1</name>
</gene>
<name>A0A4C1TH93_EUMVA</name>
<accession>A0A4C1TH93</accession>